<gene>
    <name evidence="12" type="ORF">GCM10011416_13570</name>
</gene>
<dbReference type="InterPro" id="IPR011712">
    <property type="entry name" value="Sig_transdc_His_kin_sub3_dim/P"/>
</dbReference>
<evidence type="ECO:0000259" key="11">
    <source>
        <dbReference type="PROSITE" id="PS50109"/>
    </source>
</evidence>
<evidence type="ECO:0000256" key="4">
    <source>
        <dbReference type="ARBA" id="ARBA00022679"/>
    </source>
</evidence>
<feature type="repeat" description="TPR" evidence="9">
    <location>
        <begin position="175"/>
        <end position="208"/>
    </location>
</feature>
<keyword evidence="6 12" id="KW-0418">Kinase</keyword>
<keyword evidence="9" id="KW-0802">TPR repeat</keyword>
<dbReference type="AlphaFoldDB" id="A0A917HZ05"/>
<evidence type="ECO:0000256" key="7">
    <source>
        <dbReference type="ARBA" id="ARBA00022840"/>
    </source>
</evidence>
<dbReference type="EC" id="2.7.13.3" evidence="2"/>
<dbReference type="Gene3D" id="1.25.40.10">
    <property type="entry name" value="Tetratricopeptide repeat domain"/>
    <property type="match status" value="2"/>
</dbReference>
<dbReference type="SUPFAM" id="SSF55874">
    <property type="entry name" value="ATPase domain of HSP90 chaperone/DNA topoisomerase II/histidine kinase"/>
    <property type="match status" value="1"/>
</dbReference>
<dbReference type="Pfam" id="PF02518">
    <property type="entry name" value="HATPase_c"/>
    <property type="match status" value="1"/>
</dbReference>
<dbReference type="EMBL" id="BMJW01000001">
    <property type="protein sequence ID" value="GGG96954.1"/>
    <property type="molecule type" value="Genomic_DNA"/>
</dbReference>
<dbReference type="InterPro" id="IPR050482">
    <property type="entry name" value="Sensor_HK_TwoCompSys"/>
</dbReference>
<organism evidence="12 13">
    <name type="scientific">Polaribacter pacificus</name>
    <dbReference type="NCBI Taxonomy" id="1775173"/>
    <lineage>
        <taxon>Bacteria</taxon>
        <taxon>Pseudomonadati</taxon>
        <taxon>Bacteroidota</taxon>
        <taxon>Flavobacteriia</taxon>
        <taxon>Flavobacteriales</taxon>
        <taxon>Flavobacteriaceae</taxon>
    </lineage>
</organism>
<dbReference type="GO" id="GO:0005524">
    <property type="term" value="F:ATP binding"/>
    <property type="evidence" value="ECO:0007669"/>
    <property type="project" value="UniProtKB-KW"/>
</dbReference>
<sequence length="552" mass="63989">MVKKYEEINELYKSKNYTKSLENALKLFEEIENTNENKRVKFLIASVIGNIFKETNNHDKSLKFYLKSYNLYENNLINVESGLNSINDLYIEYVNLLLRLGSSYQVLKNNDSAIYYYNKIENIQSLNNRIESIKALTYSNLSGIYLRDSLYERAKIYALKAVEIRKLNKNKISEAASLSNLASISLKQNKFEEAKEIYSKALNLIENDTTSLAVKYKESLYYNLAWTLFLLKDYMAYDFQEKSYLIKDNLRDQEMRRIVEDVYANYQVELVKNQVALKKAEERKTNYYLGALMLLILVVFGVIIYNYKLRQKNLKLNFEQNELAQQSQIERLKSETQIRILNATLDGKESERKEIAETLHDSVSTLLSSASLHLQASKNKFNGSTPLEIEKSQTIITEASQKIRDLSHTLVSSVLLKFGLKYSINEMGQKYSNSQIEIETSTKNINRYHQNFEIKVNNIIQEFVNNILKHSKATYALVQVEEKNKQLFIHIEDNGCGFDKDGVVKKDGLGINQIEARIQMMKGTFQIDSIKNQGTKIRICLPIIEKEEAILL</sequence>
<dbReference type="PANTHER" id="PTHR24421:SF10">
    <property type="entry name" value="NITRATE_NITRITE SENSOR PROTEIN NARQ"/>
    <property type="match status" value="1"/>
</dbReference>
<comment type="catalytic activity">
    <reaction evidence="1">
        <text>ATP + protein L-histidine = ADP + protein N-phospho-L-histidine.</text>
        <dbReference type="EC" id="2.7.13.3"/>
    </reaction>
</comment>
<dbReference type="SMART" id="SM00028">
    <property type="entry name" value="TPR"/>
    <property type="match status" value="4"/>
</dbReference>
<reference evidence="12" key="1">
    <citation type="journal article" date="2014" name="Int. J. Syst. Evol. Microbiol.">
        <title>Complete genome sequence of Corynebacterium casei LMG S-19264T (=DSM 44701T), isolated from a smear-ripened cheese.</title>
        <authorList>
            <consortium name="US DOE Joint Genome Institute (JGI-PGF)"/>
            <person name="Walter F."/>
            <person name="Albersmeier A."/>
            <person name="Kalinowski J."/>
            <person name="Ruckert C."/>
        </authorList>
    </citation>
    <scope>NUCLEOTIDE SEQUENCE</scope>
    <source>
        <strain evidence="12">CGMCC 1.15763</strain>
    </source>
</reference>
<accession>A0A917HZ05</accession>
<dbReference type="InterPro" id="IPR019734">
    <property type="entry name" value="TPR_rpt"/>
</dbReference>
<dbReference type="SMART" id="SM00387">
    <property type="entry name" value="HATPase_c"/>
    <property type="match status" value="1"/>
</dbReference>
<keyword evidence="3" id="KW-0597">Phosphoprotein</keyword>
<keyword evidence="5" id="KW-0547">Nucleotide-binding</keyword>
<dbReference type="GO" id="GO:0016020">
    <property type="term" value="C:membrane"/>
    <property type="evidence" value="ECO:0007669"/>
    <property type="project" value="InterPro"/>
</dbReference>
<evidence type="ECO:0000256" key="1">
    <source>
        <dbReference type="ARBA" id="ARBA00000085"/>
    </source>
</evidence>
<feature type="transmembrane region" description="Helical" evidence="10">
    <location>
        <begin position="287"/>
        <end position="307"/>
    </location>
</feature>
<comment type="caution">
    <text evidence="12">The sequence shown here is derived from an EMBL/GenBank/DDBJ whole genome shotgun (WGS) entry which is preliminary data.</text>
</comment>
<dbReference type="PANTHER" id="PTHR24421">
    <property type="entry name" value="NITRATE/NITRITE SENSOR PROTEIN NARX-RELATED"/>
    <property type="match status" value="1"/>
</dbReference>
<dbReference type="GO" id="GO:0046983">
    <property type="term" value="F:protein dimerization activity"/>
    <property type="evidence" value="ECO:0007669"/>
    <property type="project" value="InterPro"/>
</dbReference>
<keyword evidence="10" id="KW-0812">Transmembrane</keyword>
<dbReference type="Proteomes" id="UP000633278">
    <property type="component" value="Unassembled WGS sequence"/>
</dbReference>
<dbReference type="Gene3D" id="1.20.5.1930">
    <property type="match status" value="1"/>
</dbReference>
<evidence type="ECO:0000256" key="9">
    <source>
        <dbReference type="PROSITE-ProRule" id="PRU00339"/>
    </source>
</evidence>
<keyword evidence="4" id="KW-0808">Transferase</keyword>
<dbReference type="Pfam" id="PF13424">
    <property type="entry name" value="TPR_12"/>
    <property type="match status" value="1"/>
</dbReference>
<evidence type="ECO:0000256" key="6">
    <source>
        <dbReference type="ARBA" id="ARBA00022777"/>
    </source>
</evidence>
<keyword evidence="10" id="KW-1133">Transmembrane helix</keyword>
<keyword evidence="8" id="KW-0902">Two-component regulatory system</keyword>
<dbReference type="PROSITE" id="PS50109">
    <property type="entry name" value="HIS_KIN"/>
    <property type="match status" value="1"/>
</dbReference>
<evidence type="ECO:0000256" key="2">
    <source>
        <dbReference type="ARBA" id="ARBA00012438"/>
    </source>
</evidence>
<dbReference type="Gene3D" id="3.30.565.10">
    <property type="entry name" value="Histidine kinase-like ATPase, C-terminal domain"/>
    <property type="match status" value="1"/>
</dbReference>
<evidence type="ECO:0000313" key="13">
    <source>
        <dbReference type="Proteomes" id="UP000633278"/>
    </source>
</evidence>
<proteinExistence type="predicted"/>
<keyword evidence="13" id="KW-1185">Reference proteome</keyword>
<protein>
    <recommendedName>
        <fullName evidence="2">histidine kinase</fullName>
        <ecNumber evidence="2">2.7.13.3</ecNumber>
    </recommendedName>
</protein>
<evidence type="ECO:0000256" key="10">
    <source>
        <dbReference type="SAM" id="Phobius"/>
    </source>
</evidence>
<keyword evidence="10" id="KW-0472">Membrane</keyword>
<dbReference type="InterPro" id="IPR003594">
    <property type="entry name" value="HATPase_dom"/>
</dbReference>
<dbReference type="CDD" id="cd16917">
    <property type="entry name" value="HATPase_UhpB-NarQ-NarX-like"/>
    <property type="match status" value="1"/>
</dbReference>
<dbReference type="SUPFAM" id="SSF48452">
    <property type="entry name" value="TPR-like"/>
    <property type="match status" value="1"/>
</dbReference>
<feature type="domain" description="Histidine kinase" evidence="11">
    <location>
        <begin position="354"/>
        <end position="545"/>
    </location>
</feature>
<name>A0A917HZ05_9FLAO</name>
<keyword evidence="7" id="KW-0067">ATP-binding</keyword>
<dbReference type="GO" id="GO:0000155">
    <property type="term" value="F:phosphorelay sensor kinase activity"/>
    <property type="evidence" value="ECO:0007669"/>
    <property type="project" value="InterPro"/>
</dbReference>
<evidence type="ECO:0000256" key="3">
    <source>
        <dbReference type="ARBA" id="ARBA00022553"/>
    </source>
</evidence>
<dbReference type="InterPro" id="IPR005467">
    <property type="entry name" value="His_kinase_dom"/>
</dbReference>
<evidence type="ECO:0000256" key="8">
    <source>
        <dbReference type="ARBA" id="ARBA00023012"/>
    </source>
</evidence>
<dbReference type="Pfam" id="PF07730">
    <property type="entry name" value="HisKA_3"/>
    <property type="match status" value="1"/>
</dbReference>
<dbReference type="InterPro" id="IPR011990">
    <property type="entry name" value="TPR-like_helical_dom_sf"/>
</dbReference>
<reference evidence="12" key="2">
    <citation type="submission" date="2020-09" db="EMBL/GenBank/DDBJ databases">
        <authorList>
            <person name="Sun Q."/>
            <person name="Zhou Y."/>
        </authorList>
    </citation>
    <scope>NUCLEOTIDE SEQUENCE</scope>
    <source>
        <strain evidence="12">CGMCC 1.15763</strain>
    </source>
</reference>
<dbReference type="PROSITE" id="PS50005">
    <property type="entry name" value="TPR"/>
    <property type="match status" value="1"/>
</dbReference>
<evidence type="ECO:0000313" key="12">
    <source>
        <dbReference type="EMBL" id="GGG96954.1"/>
    </source>
</evidence>
<dbReference type="InterPro" id="IPR036890">
    <property type="entry name" value="HATPase_C_sf"/>
</dbReference>
<evidence type="ECO:0000256" key="5">
    <source>
        <dbReference type="ARBA" id="ARBA00022741"/>
    </source>
</evidence>